<reference evidence="6 7" key="1">
    <citation type="journal article" date="2019" name="Int. J. Syst. Evol. Microbiol.">
        <title>The Global Catalogue of Microorganisms (GCM) 10K type strain sequencing project: providing services to taxonomists for standard genome sequencing and annotation.</title>
        <authorList>
            <consortium name="The Broad Institute Genomics Platform"/>
            <consortium name="The Broad Institute Genome Sequencing Center for Infectious Disease"/>
            <person name="Wu L."/>
            <person name="Ma J."/>
        </authorList>
    </citation>
    <scope>NUCLEOTIDE SEQUENCE [LARGE SCALE GENOMIC DNA]</scope>
    <source>
        <strain evidence="6 7">XZYJT29</strain>
    </source>
</reference>
<gene>
    <name evidence="6" type="ORF">ACFQMA_07770</name>
</gene>
<feature type="domain" description="Aminotransferase class I/classII large" evidence="5">
    <location>
        <begin position="23"/>
        <end position="349"/>
    </location>
</feature>
<dbReference type="EC" id="2.6.1.-" evidence="3"/>
<comment type="cofactor">
    <cofactor evidence="1 3">
        <name>pyridoxal 5'-phosphate</name>
        <dbReference type="ChEBI" id="CHEBI:597326"/>
    </cofactor>
</comment>
<evidence type="ECO:0000256" key="2">
    <source>
        <dbReference type="ARBA" id="ARBA00022898"/>
    </source>
</evidence>
<feature type="region of interest" description="Disordered" evidence="4">
    <location>
        <begin position="1"/>
        <end position="25"/>
    </location>
</feature>
<evidence type="ECO:0000259" key="5">
    <source>
        <dbReference type="Pfam" id="PF00155"/>
    </source>
</evidence>
<keyword evidence="3 6" id="KW-0032">Aminotransferase</keyword>
<dbReference type="GO" id="GO:0008483">
    <property type="term" value="F:transaminase activity"/>
    <property type="evidence" value="ECO:0007669"/>
    <property type="project" value="UniProtKB-KW"/>
</dbReference>
<dbReference type="InterPro" id="IPR004839">
    <property type="entry name" value="Aminotransferase_I/II_large"/>
</dbReference>
<dbReference type="Pfam" id="PF00155">
    <property type="entry name" value="Aminotran_1_2"/>
    <property type="match status" value="1"/>
</dbReference>
<dbReference type="Proteomes" id="UP001596432">
    <property type="component" value="Unassembled WGS sequence"/>
</dbReference>
<organism evidence="6 7">
    <name type="scientific">Halosimplex aquaticum</name>
    <dbReference type="NCBI Taxonomy" id="3026162"/>
    <lineage>
        <taxon>Archaea</taxon>
        <taxon>Methanobacteriati</taxon>
        <taxon>Methanobacteriota</taxon>
        <taxon>Stenosarchaea group</taxon>
        <taxon>Halobacteria</taxon>
        <taxon>Halobacteriales</taxon>
        <taxon>Haloarculaceae</taxon>
        <taxon>Halosimplex</taxon>
    </lineage>
</organism>
<dbReference type="PANTHER" id="PTHR42885">
    <property type="entry name" value="HISTIDINOL-PHOSPHATE AMINOTRANSFERASE-RELATED"/>
    <property type="match status" value="1"/>
</dbReference>
<dbReference type="RefSeq" id="WP_274325312.1">
    <property type="nucleotide sequence ID" value="NZ_CP118158.1"/>
</dbReference>
<keyword evidence="3" id="KW-0808">Transferase</keyword>
<dbReference type="CDD" id="cd00609">
    <property type="entry name" value="AAT_like"/>
    <property type="match status" value="1"/>
</dbReference>
<keyword evidence="7" id="KW-1185">Reference proteome</keyword>
<evidence type="ECO:0000256" key="4">
    <source>
        <dbReference type="SAM" id="MobiDB-lite"/>
    </source>
</evidence>
<dbReference type="PANTHER" id="PTHR42885:SF1">
    <property type="entry name" value="THREONINE-PHOSPHATE DECARBOXYLASE"/>
    <property type="match status" value="1"/>
</dbReference>
<comment type="caution">
    <text evidence="6">The sequence shown here is derived from an EMBL/GenBank/DDBJ whole genome shotgun (WGS) entry which is preliminary data.</text>
</comment>
<dbReference type="Gene3D" id="3.90.1150.10">
    <property type="entry name" value="Aspartate Aminotransferase, domain 1"/>
    <property type="match status" value="1"/>
</dbReference>
<evidence type="ECO:0000256" key="3">
    <source>
        <dbReference type="RuleBase" id="RU000481"/>
    </source>
</evidence>
<proteinExistence type="inferred from homology"/>
<accession>A0ABD5Y330</accession>
<evidence type="ECO:0000313" key="7">
    <source>
        <dbReference type="Proteomes" id="UP001596432"/>
    </source>
</evidence>
<feature type="compositionally biased region" description="Basic and acidic residues" evidence="4">
    <location>
        <begin position="1"/>
        <end position="19"/>
    </location>
</feature>
<dbReference type="InterPro" id="IPR004838">
    <property type="entry name" value="NHTrfase_class1_PyrdxlP-BS"/>
</dbReference>
<keyword evidence="2" id="KW-0663">Pyridoxal phosphate</keyword>
<dbReference type="InterPro" id="IPR015422">
    <property type="entry name" value="PyrdxlP-dep_Trfase_small"/>
</dbReference>
<evidence type="ECO:0000313" key="6">
    <source>
        <dbReference type="EMBL" id="MFC7139735.1"/>
    </source>
</evidence>
<name>A0ABD5Y330_9EURY</name>
<dbReference type="EMBL" id="JBHTAS010000001">
    <property type="protein sequence ID" value="MFC7139735.1"/>
    <property type="molecule type" value="Genomic_DNA"/>
</dbReference>
<dbReference type="GeneID" id="78819997"/>
<dbReference type="AlphaFoldDB" id="A0ABD5Y330"/>
<comment type="similarity">
    <text evidence="3">Belongs to the class-I pyridoxal-phosphate-dependent aminotransferase family.</text>
</comment>
<dbReference type="Gene3D" id="3.40.640.10">
    <property type="entry name" value="Type I PLP-dependent aspartate aminotransferase-like (Major domain)"/>
    <property type="match status" value="1"/>
</dbReference>
<dbReference type="InterPro" id="IPR015421">
    <property type="entry name" value="PyrdxlP-dep_Trfase_major"/>
</dbReference>
<dbReference type="SUPFAM" id="SSF53383">
    <property type="entry name" value="PLP-dependent transferases"/>
    <property type="match status" value="1"/>
</dbReference>
<dbReference type="InterPro" id="IPR015424">
    <property type="entry name" value="PyrdxlP-dep_Trfase"/>
</dbReference>
<evidence type="ECO:0000256" key="1">
    <source>
        <dbReference type="ARBA" id="ARBA00001933"/>
    </source>
</evidence>
<sequence length="354" mass="37444">MDREAVARLAGDDVTHGSSDDPDVLDFSANVNPEIPAGAADAYADALDGARSYPPEDYPDFRAAAAEYVGGGPQSVDAADVIPTAGGLAAIRLAVAVTVDPGDRALVPAPSFGEYAREVKLQGGEPVVVSHEAILGRDPSEFALAVVCNPNNPTGDAYAEDALRAFAERCRAAGTPLLVDEAFLGFTDRQSLAGTEGVVVARSLTKLFGLPGLRAGFAVATGDLRDRIETASLTWGLGWPAAAVGAHCLAADEFAAATRERVASERERLRAAFDADDRFEVFQSAAPLERSTAPFLLLDCGTFEQVDEVLRSAREAGIAIRDARSFRGLDSHVRVAVRLPDEHDRLLESLDVRE</sequence>
<protein>
    <recommendedName>
        <fullName evidence="3">Aminotransferase</fullName>
        <ecNumber evidence="3">2.6.1.-</ecNumber>
    </recommendedName>
</protein>
<dbReference type="PROSITE" id="PS00105">
    <property type="entry name" value="AA_TRANSFER_CLASS_1"/>
    <property type="match status" value="1"/>
</dbReference>